<protein>
    <submittedName>
        <fullName evidence="1">Uncharacterized protein</fullName>
    </submittedName>
</protein>
<evidence type="ECO:0000313" key="1">
    <source>
        <dbReference type="EMBL" id="KAF7344331.1"/>
    </source>
</evidence>
<reference evidence="1" key="1">
    <citation type="submission" date="2020-05" db="EMBL/GenBank/DDBJ databases">
        <title>Mycena genomes resolve the evolution of fungal bioluminescence.</title>
        <authorList>
            <person name="Tsai I.J."/>
        </authorList>
    </citation>
    <scope>NUCLEOTIDE SEQUENCE</scope>
    <source>
        <strain evidence="1">160909Yilan</strain>
    </source>
</reference>
<comment type="caution">
    <text evidence="1">The sequence shown here is derived from an EMBL/GenBank/DDBJ whole genome shotgun (WGS) entry which is preliminary data.</text>
</comment>
<dbReference type="AlphaFoldDB" id="A0A8H6XPY0"/>
<name>A0A8H6XPY0_9AGAR</name>
<evidence type="ECO:0000313" key="2">
    <source>
        <dbReference type="Proteomes" id="UP000623467"/>
    </source>
</evidence>
<dbReference type="EMBL" id="JACAZH010000021">
    <property type="protein sequence ID" value="KAF7344331.1"/>
    <property type="molecule type" value="Genomic_DNA"/>
</dbReference>
<dbReference type="Proteomes" id="UP000623467">
    <property type="component" value="Unassembled WGS sequence"/>
</dbReference>
<gene>
    <name evidence="1" type="ORF">MSAN_01914000</name>
</gene>
<organism evidence="1 2">
    <name type="scientific">Mycena sanguinolenta</name>
    <dbReference type="NCBI Taxonomy" id="230812"/>
    <lineage>
        <taxon>Eukaryota</taxon>
        <taxon>Fungi</taxon>
        <taxon>Dikarya</taxon>
        <taxon>Basidiomycota</taxon>
        <taxon>Agaricomycotina</taxon>
        <taxon>Agaricomycetes</taxon>
        <taxon>Agaricomycetidae</taxon>
        <taxon>Agaricales</taxon>
        <taxon>Marasmiineae</taxon>
        <taxon>Mycenaceae</taxon>
        <taxon>Mycena</taxon>
    </lineage>
</organism>
<accession>A0A8H6XPY0</accession>
<sequence>MNYTLQQGRGIKGRASDSLTPVYSTAMFNSKALFALVALVSFASSSTTPAGKPSTDASASVEVCTGAGNPPNGCVTIAVVSDNCVNLTGRLSFLNKDITIAVVPAGFICTFFEDFRCISSGTGNSGTDSEVVLQGGTWDLSKAPGLSGTENFNDLTSSLSCSPL</sequence>
<keyword evidence="2" id="KW-1185">Reference proteome</keyword>
<proteinExistence type="predicted"/>
<dbReference type="OrthoDB" id="2884912at2759"/>